<dbReference type="EMBL" id="CAUEEQ010020595">
    <property type="protein sequence ID" value="CAJ0942966.1"/>
    <property type="molecule type" value="Genomic_DNA"/>
</dbReference>
<reference evidence="3" key="1">
    <citation type="submission" date="2023-07" db="EMBL/GenBank/DDBJ databases">
        <authorList>
            <person name="Stuckert A."/>
        </authorList>
    </citation>
    <scope>NUCLEOTIDE SEQUENCE</scope>
</reference>
<organism evidence="3 4">
    <name type="scientific">Ranitomeya imitator</name>
    <name type="common">mimic poison frog</name>
    <dbReference type="NCBI Taxonomy" id="111125"/>
    <lineage>
        <taxon>Eukaryota</taxon>
        <taxon>Metazoa</taxon>
        <taxon>Chordata</taxon>
        <taxon>Craniata</taxon>
        <taxon>Vertebrata</taxon>
        <taxon>Euteleostomi</taxon>
        <taxon>Amphibia</taxon>
        <taxon>Batrachia</taxon>
        <taxon>Anura</taxon>
        <taxon>Neobatrachia</taxon>
        <taxon>Hyloidea</taxon>
        <taxon>Dendrobatidae</taxon>
        <taxon>Dendrobatinae</taxon>
        <taxon>Ranitomeya</taxon>
    </lineage>
</organism>
<evidence type="ECO:0000313" key="3">
    <source>
        <dbReference type="EMBL" id="CAJ0942966.1"/>
    </source>
</evidence>
<keyword evidence="2" id="KW-0139">CF(1)</keyword>
<accession>A0ABN9LLI8</accession>
<keyword evidence="4" id="KW-1185">Reference proteome</keyword>
<dbReference type="SUPFAM" id="SSF48690">
    <property type="entry name" value="Epsilon subunit of mitochondrial F1F0-ATP synthase"/>
    <property type="match status" value="1"/>
</dbReference>
<dbReference type="InterPro" id="IPR036742">
    <property type="entry name" value="ATP_synth_F1_esu_sf_mt"/>
</dbReference>
<dbReference type="Gene3D" id="1.10.1620.20">
    <property type="entry name" value="ATP synthase, F1 complex, epsilon subunit superfamily, mitochondrial"/>
    <property type="match status" value="1"/>
</dbReference>
<proteinExistence type="inferred from homology"/>
<comment type="similarity">
    <text evidence="1">Belongs to the eukaryotic ATPase epsilon family.</text>
</comment>
<evidence type="ECO:0000313" key="4">
    <source>
        <dbReference type="Proteomes" id="UP001176940"/>
    </source>
</evidence>
<dbReference type="Pfam" id="PF04627">
    <property type="entry name" value="ATP-synt_Eps"/>
    <property type="match status" value="1"/>
</dbReference>
<dbReference type="Proteomes" id="UP001176940">
    <property type="component" value="Unassembled WGS sequence"/>
</dbReference>
<keyword evidence="2" id="KW-0066">ATP synthesis</keyword>
<evidence type="ECO:0000256" key="1">
    <source>
        <dbReference type="ARBA" id="ARBA00009502"/>
    </source>
</evidence>
<gene>
    <name evidence="3" type="ORF">RIMI_LOCUS9783424</name>
</gene>
<dbReference type="InterPro" id="IPR006721">
    <property type="entry name" value="ATP_synth_F1_esu_mt"/>
</dbReference>
<evidence type="ECO:0000256" key="2">
    <source>
        <dbReference type="ARBA" id="ARBA00023196"/>
    </source>
</evidence>
<protein>
    <submittedName>
        <fullName evidence="3">Uncharacterized protein</fullName>
    </submittedName>
</protein>
<dbReference type="CDD" id="cd12153">
    <property type="entry name" value="F1-ATPase_epsilon"/>
    <property type="match status" value="1"/>
</dbReference>
<name>A0ABN9LLI8_9NEOB</name>
<sequence>MFVILVGKIKVLLDEAKNQLTMVLDWMVYASIKLLAISRISSGVNSYIRYSQICARAVRAALKPQLKLEADKLSVANVKLIKPKKDVMYSCLICNPKKGSIADDRCGRFCLMINPRVYTSCTEESLLEPDKLNKCPSILQQAFLLQLFLDHKAGGQSVEICS</sequence>
<comment type="caution">
    <text evidence="3">The sequence shown here is derived from an EMBL/GenBank/DDBJ whole genome shotgun (WGS) entry which is preliminary data.</text>
</comment>